<evidence type="ECO:0000256" key="3">
    <source>
        <dbReference type="ARBA" id="ARBA00022833"/>
    </source>
</evidence>
<dbReference type="AlphaFoldDB" id="A0A453MC27"/>
<feature type="compositionally biased region" description="Low complexity" evidence="9">
    <location>
        <begin position="109"/>
        <end position="137"/>
    </location>
</feature>
<dbReference type="SMART" id="SM00401">
    <property type="entry name" value="ZnF_GATA"/>
    <property type="match status" value="1"/>
</dbReference>
<dbReference type="PROSITE" id="PS50114">
    <property type="entry name" value="GATA_ZN_FINGER_2"/>
    <property type="match status" value="1"/>
</dbReference>
<evidence type="ECO:0000259" key="10">
    <source>
        <dbReference type="PROSITE" id="PS50114"/>
    </source>
</evidence>
<protein>
    <recommendedName>
        <fullName evidence="10">GATA-type domain-containing protein</fullName>
    </recommendedName>
</protein>
<dbReference type="Proteomes" id="UP000015105">
    <property type="component" value="Chromosome 5D"/>
</dbReference>
<dbReference type="GO" id="GO:0008270">
    <property type="term" value="F:zinc ion binding"/>
    <property type="evidence" value="ECO:0007669"/>
    <property type="project" value="UniProtKB-KW"/>
</dbReference>
<reference evidence="11" key="3">
    <citation type="journal article" date="2017" name="Nature">
        <title>Genome sequence of the progenitor of the wheat D genome Aegilops tauschii.</title>
        <authorList>
            <person name="Luo M.C."/>
            <person name="Gu Y.Q."/>
            <person name="Puiu D."/>
            <person name="Wang H."/>
            <person name="Twardziok S.O."/>
            <person name="Deal K.R."/>
            <person name="Huo N."/>
            <person name="Zhu T."/>
            <person name="Wang L."/>
            <person name="Wang Y."/>
            <person name="McGuire P.E."/>
            <person name="Liu S."/>
            <person name="Long H."/>
            <person name="Ramasamy R.K."/>
            <person name="Rodriguez J.C."/>
            <person name="Van S.L."/>
            <person name="Yuan L."/>
            <person name="Wang Z."/>
            <person name="Xia Z."/>
            <person name="Xiao L."/>
            <person name="Anderson O.D."/>
            <person name="Ouyang S."/>
            <person name="Liang Y."/>
            <person name="Zimin A.V."/>
            <person name="Pertea G."/>
            <person name="Qi P."/>
            <person name="Bennetzen J.L."/>
            <person name="Dai X."/>
            <person name="Dawson M.W."/>
            <person name="Muller H.G."/>
            <person name="Kugler K."/>
            <person name="Rivarola-Duarte L."/>
            <person name="Spannagl M."/>
            <person name="Mayer K.F.X."/>
            <person name="Lu F.H."/>
            <person name="Bevan M.W."/>
            <person name="Leroy P."/>
            <person name="Li P."/>
            <person name="You F.M."/>
            <person name="Sun Q."/>
            <person name="Liu Z."/>
            <person name="Lyons E."/>
            <person name="Wicker T."/>
            <person name="Salzberg S.L."/>
            <person name="Devos K.M."/>
            <person name="Dvorak J."/>
        </authorList>
    </citation>
    <scope>NUCLEOTIDE SEQUENCE [LARGE SCALE GENOMIC DNA]</scope>
    <source>
        <strain evidence="11">cv. AL8/78</strain>
    </source>
</reference>
<dbReference type="PANTHER" id="PTHR47172:SF28">
    <property type="entry name" value="EXPRESSED PROTEIN"/>
    <property type="match status" value="1"/>
</dbReference>
<dbReference type="InterPro" id="IPR013088">
    <property type="entry name" value="Znf_NHR/GATA"/>
</dbReference>
<organism evidence="11 12">
    <name type="scientific">Aegilops tauschii subsp. strangulata</name>
    <name type="common">Goatgrass</name>
    <dbReference type="NCBI Taxonomy" id="200361"/>
    <lineage>
        <taxon>Eukaryota</taxon>
        <taxon>Viridiplantae</taxon>
        <taxon>Streptophyta</taxon>
        <taxon>Embryophyta</taxon>
        <taxon>Tracheophyta</taxon>
        <taxon>Spermatophyta</taxon>
        <taxon>Magnoliopsida</taxon>
        <taxon>Liliopsida</taxon>
        <taxon>Poales</taxon>
        <taxon>Poaceae</taxon>
        <taxon>BOP clade</taxon>
        <taxon>Pooideae</taxon>
        <taxon>Triticodae</taxon>
        <taxon>Triticeae</taxon>
        <taxon>Triticinae</taxon>
        <taxon>Aegilops</taxon>
    </lineage>
</organism>
<sequence>MSSSVEKVSRSDPERVFRARSVDARQGFGVDLTCFASVCSQGNGSLDPGERPAAGSQPKACTACNTTKTPLWRGGPSGPMSLCNACGIRYRKKRREAMGLEDPPKKRQPAAAAPAAAAACSEAGGESADPEQQQPQQPKKKTTTTKRGREVELRVVGFGKEVVLKQRRRMRRRPRLGEEEKAAILLMALSSGVIYG</sequence>
<evidence type="ECO:0000256" key="1">
    <source>
        <dbReference type="ARBA" id="ARBA00022723"/>
    </source>
</evidence>
<evidence type="ECO:0000256" key="2">
    <source>
        <dbReference type="ARBA" id="ARBA00022771"/>
    </source>
</evidence>
<keyword evidence="1" id="KW-0479">Metal-binding</keyword>
<dbReference type="Gramene" id="AET5Gv21135800.4">
    <property type="protein sequence ID" value="AET5Gv21135800.4"/>
    <property type="gene ID" value="AET5Gv21135800"/>
</dbReference>
<evidence type="ECO:0000256" key="5">
    <source>
        <dbReference type="ARBA" id="ARBA00023163"/>
    </source>
</evidence>
<dbReference type="Pfam" id="PF00320">
    <property type="entry name" value="GATA"/>
    <property type="match status" value="1"/>
</dbReference>
<evidence type="ECO:0000256" key="7">
    <source>
        <dbReference type="ARBA" id="ARBA00037539"/>
    </source>
</evidence>
<reference evidence="11" key="5">
    <citation type="journal article" date="2021" name="G3 (Bethesda)">
        <title>Aegilops tauschii genome assembly Aet v5.0 features greater sequence contiguity and improved annotation.</title>
        <authorList>
            <person name="Wang L."/>
            <person name="Zhu T."/>
            <person name="Rodriguez J.C."/>
            <person name="Deal K.R."/>
            <person name="Dubcovsky J."/>
            <person name="McGuire P.E."/>
            <person name="Lux T."/>
            <person name="Spannagl M."/>
            <person name="Mayer K.F.X."/>
            <person name="Baldrich P."/>
            <person name="Meyers B.C."/>
            <person name="Huo N."/>
            <person name="Gu Y.Q."/>
            <person name="Zhou H."/>
            <person name="Devos K.M."/>
            <person name="Bennetzen J.L."/>
            <person name="Unver T."/>
            <person name="Budak H."/>
            <person name="Gulick P.J."/>
            <person name="Galiba G."/>
            <person name="Kalapos B."/>
            <person name="Nelson D.R."/>
            <person name="Li P."/>
            <person name="You F.M."/>
            <person name="Luo M.C."/>
            <person name="Dvorak J."/>
        </authorList>
    </citation>
    <scope>NUCLEOTIDE SEQUENCE [LARGE SCALE GENOMIC DNA]</scope>
    <source>
        <strain evidence="11">cv. AL8/78</strain>
    </source>
</reference>
<reference evidence="11" key="4">
    <citation type="submission" date="2019-03" db="UniProtKB">
        <authorList>
            <consortium name="EnsemblPlants"/>
        </authorList>
    </citation>
    <scope>IDENTIFICATION</scope>
</reference>
<dbReference type="Gene3D" id="3.30.50.10">
    <property type="entry name" value="Erythroid Transcription Factor GATA-1, subunit A"/>
    <property type="match status" value="1"/>
</dbReference>
<keyword evidence="3" id="KW-0862">Zinc</keyword>
<evidence type="ECO:0000256" key="4">
    <source>
        <dbReference type="ARBA" id="ARBA00023015"/>
    </source>
</evidence>
<keyword evidence="2 8" id="KW-0863">Zinc-finger</keyword>
<keyword evidence="4" id="KW-0805">Transcription regulation</keyword>
<feature type="compositionally biased region" description="Basic and acidic residues" evidence="9">
    <location>
        <begin position="96"/>
        <end position="105"/>
    </location>
</feature>
<dbReference type="STRING" id="200361.A0A453MC27"/>
<proteinExistence type="inferred from homology"/>
<dbReference type="EnsemblPlants" id="AET5Gv21135800.4">
    <property type="protein sequence ID" value="AET5Gv21135800.4"/>
    <property type="gene ID" value="AET5Gv21135800"/>
</dbReference>
<dbReference type="GO" id="GO:0006355">
    <property type="term" value="P:regulation of DNA-templated transcription"/>
    <property type="evidence" value="ECO:0007669"/>
    <property type="project" value="InterPro"/>
</dbReference>
<evidence type="ECO:0000313" key="12">
    <source>
        <dbReference type="Proteomes" id="UP000015105"/>
    </source>
</evidence>
<keyword evidence="5" id="KW-0804">Transcription</keyword>
<reference evidence="12" key="2">
    <citation type="journal article" date="2017" name="Nat. Plants">
        <title>The Aegilops tauschii genome reveals multiple impacts of transposons.</title>
        <authorList>
            <person name="Zhao G."/>
            <person name="Zou C."/>
            <person name="Li K."/>
            <person name="Wang K."/>
            <person name="Li T."/>
            <person name="Gao L."/>
            <person name="Zhang X."/>
            <person name="Wang H."/>
            <person name="Yang Z."/>
            <person name="Liu X."/>
            <person name="Jiang W."/>
            <person name="Mao L."/>
            <person name="Kong X."/>
            <person name="Jiao Y."/>
            <person name="Jia J."/>
        </authorList>
    </citation>
    <scope>NUCLEOTIDE SEQUENCE [LARGE SCALE GENOMIC DNA]</scope>
    <source>
        <strain evidence="12">cv. AL8/78</strain>
    </source>
</reference>
<dbReference type="PANTHER" id="PTHR47172">
    <property type="entry name" value="OS01G0976800 PROTEIN"/>
    <property type="match status" value="1"/>
</dbReference>
<comment type="function">
    <text evidence="7">Transcriptional regulator that specifically binds 5'-GATA-3' or 5'-GAT-3' motifs within gene promoters.</text>
</comment>
<evidence type="ECO:0000256" key="9">
    <source>
        <dbReference type="SAM" id="MobiDB-lite"/>
    </source>
</evidence>
<dbReference type="InterPro" id="IPR000679">
    <property type="entry name" value="Znf_GATA"/>
</dbReference>
<feature type="region of interest" description="Disordered" evidence="9">
    <location>
        <begin position="96"/>
        <end position="149"/>
    </location>
</feature>
<accession>A0A453MC27</accession>
<dbReference type="GO" id="GO:0043565">
    <property type="term" value="F:sequence-specific DNA binding"/>
    <property type="evidence" value="ECO:0007669"/>
    <property type="project" value="InterPro"/>
</dbReference>
<comment type="similarity">
    <text evidence="6">Belongs to the type IV zinc-finger family. Class B subfamily.</text>
</comment>
<dbReference type="CDD" id="cd00202">
    <property type="entry name" value="ZnF_GATA"/>
    <property type="match status" value="1"/>
</dbReference>
<evidence type="ECO:0000313" key="11">
    <source>
        <dbReference type="EnsemblPlants" id="AET5Gv21135800.4"/>
    </source>
</evidence>
<reference evidence="12" key="1">
    <citation type="journal article" date="2014" name="Science">
        <title>Ancient hybridizations among the ancestral genomes of bread wheat.</title>
        <authorList>
            <consortium name="International Wheat Genome Sequencing Consortium,"/>
            <person name="Marcussen T."/>
            <person name="Sandve S.R."/>
            <person name="Heier L."/>
            <person name="Spannagl M."/>
            <person name="Pfeifer M."/>
            <person name="Jakobsen K.S."/>
            <person name="Wulff B.B."/>
            <person name="Steuernagel B."/>
            <person name="Mayer K.F."/>
            <person name="Olsen O.A."/>
        </authorList>
    </citation>
    <scope>NUCLEOTIDE SEQUENCE [LARGE SCALE GENOMIC DNA]</scope>
    <source>
        <strain evidence="12">cv. AL8/78</strain>
    </source>
</reference>
<feature type="domain" description="GATA-type" evidence="10">
    <location>
        <begin position="55"/>
        <end position="91"/>
    </location>
</feature>
<keyword evidence="12" id="KW-1185">Reference proteome</keyword>
<dbReference type="SUPFAM" id="SSF57716">
    <property type="entry name" value="Glucocorticoid receptor-like (DNA-binding domain)"/>
    <property type="match status" value="1"/>
</dbReference>
<name>A0A453MC27_AEGTS</name>
<evidence type="ECO:0000256" key="8">
    <source>
        <dbReference type="PROSITE-ProRule" id="PRU00094"/>
    </source>
</evidence>
<evidence type="ECO:0000256" key="6">
    <source>
        <dbReference type="ARBA" id="ARBA00024019"/>
    </source>
</evidence>